<dbReference type="PANTHER" id="PTHR45973:SF9">
    <property type="entry name" value="LEUCINE-RICH REPEAT-CONTAINING PROTEIN 46"/>
    <property type="match status" value="1"/>
</dbReference>
<evidence type="ECO:0000256" key="2">
    <source>
        <dbReference type="ARBA" id="ARBA00022614"/>
    </source>
</evidence>
<dbReference type="PROSITE" id="PS51450">
    <property type="entry name" value="LRR"/>
    <property type="match status" value="4"/>
</dbReference>
<evidence type="ECO:0000256" key="1">
    <source>
        <dbReference type="ARBA" id="ARBA00004138"/>
    </source>
</evidence>
<evidence type="ECO:0000256" key="5">
    <source>
        <dbReference type="ARBA" id="ARBA00023273"/>
    </source>
</evidence>
<organism evidence="7 8">
    <name type="scientific">Pythium insidiosum</name>
    <name type="common">Pythiosis disease agent</name>
    <dbReference type="NCBI Taxonomy" id="114742"/>
    <lineage>
        <taxon>Eukaryota</taxon>
        <taxon>Sar</taxon>
        <taxon>Stramenopiles</taxon>
        <taxon>Oomycota</taxon>
        <taxon>Peronosporomycetes</taxon>
        <taxon>Pythiales</taxon>
        <taxon>Pythiaceae</taxon>
        <taxon>Pythium</taxon>
    </lineage>
</organism>
<keyword evidence="2" id="KW-0433">Leucine-rich repeat</keyword>
<keyword evidence="3" id="KW-0677">Repeat</keyword>
<accession>A0AAD5QEH4</accession>
<keyword evidence="5" id="KW-0966">Cell projection</keyword>
<keyword evidence="4" id="KW-0969">Cilium</keyword>
<dbReference type="SUPFAM" id="SSF52075">
    <property type="entry name" value="Outer arm dynein light chain 1"/>
    <property type="match status" value="1"/>
</dbReference>
<dbReference type="Proteomes" id="UP001209570">
    <property type="component" value="Unassembled WGS sequence"/>
</dbReference>
<protein>
    <recommendedName>
        <fullName evidence="9">Dynein assembly factor 1, axonemal homolog</fullName>
    </recommendedName>
</protein>
<feature type="region of interest" description="Disordered" evidence="6">
    <location>
        <begin position="451"/>
        <end position="504"/>
    </location>
</feature>
<comment type="subcellular location">
    <subcellularLocation>
        <location evidence="1">Cell projection</location>
        <location evidence="1">Cilium</location>
    </subcellularLocation>
</comment>
<dbReference type="SMART" id="SM00365">
    <property type="entry name" value="LRR_SD22"/>
    <property type="match status" value="4"/>
</dbReference>
<dbReference type="AlphaFoldDB" id="A0AAD5QEH4"/>
<evidence type="ECO:0000313" key="8">
    <source>
        <dbReference type="Proteomes" id="UP001209570"/>
    </source>
</evidence>
<evidence type="ECO:0008006" key="9">
    <source>
        <dbReference type="Google" id="ProtNLM"/>
    </source>
</evidence>
<dbReference type="EMBL" id="JAKCXM010000009">
    <property type="protein sequence ID" value="KAJ0408741.1"/>
    <property type="molecule type" value="Genomic_DNA"/>
</dbReference>
<feature type="compositionally biased region" description="Basic and acidic residues" evidence="6">
    <location>
        <begin position="492"/>
        <end position="504"/>
    </location>
</feature>
<evidence type="ECO:0000256" key="3">
    <source>
        <dbReference type="ARBA" id="ARBA00022737"/>
    </source>
</evidence>
<name>A0AAD5QEH4_PYTIN</name>
<dbReference type="InterPro" id="IPR050576">
    <property type="entry name" value="Cilia_flagella_integrity"/>
</dbReference>
<sequence length="525" mass="58903">MPATTTTVMDTFDRLRAREKERFREERKGRIPVMDAETLKELCLDNDGYETPELNDNLSVRRSVYAHFQGFQKIEGLEPYYNLKALWLESNGLSKIENLAPLLHLRCLYLSKNLIEHVENLEALRELNTLDLSENRIKTVTGLACLPNLSSLNLSRNLIEDSADLQELAQCTELTNVDVSHNQIHDTTVLEVFRRMPKLRALRITGNEVVSTTKSFRKVYISTLPALAFLDRPIFPLERTGVDAWVRGGHSAELAAKKAFVNQEHEERRRHLQEFRDWQAQVRERRLQEIAAEQAAKKTEEETPEQAVTEPDVNLHGFRGITKEQYLRLDAEQRAVWDERIAAAHRDSMRDKSEVLGDGVRQLGSKFWATTAERAASGEETNAVGTAESEESKATATATAAPAAAAAAVPTAMAKETACTEDALTAAPVPYPRAFFQEVGETRRSWAELEQQAREAPFAHRPLALPSVHDHDDDDDDDDDDDAATAAAAGDDSERVPLRALTRDEILRTMRPNAAQQVTDVDGLD</sequence>
<dbReference type="PANTHER" id="PTHR45973">
    <property type="entry name" value="PROTEIN PHOSPHATASE 1 REGULATORY SUBUNIT SDS22-RELATED"/>
    <property type="match status" value="1"/>
</dbReference>
<keyword evidence="8" id="KW-1185">Reference proteome</keyword>
<dbReference type="InterPro" id="IPR032675">
    <property type="entry name" value="LRR_dom_sf"/>
</dbReference>
<feature type="region of interest" description="Disordered" evidence="6">
    <location>
        <begin position="374"/>
        <end position="398"/>
    </location>
</feature>
<dbReference type="InterPro" id="IPR001611">
    <property type="entry name" value="Leu-rich_rpt"/>
</dbReference>
<dbReference type="Gene3D" id="3.80.10.10">
    <property type="entry name" value="Ribonuclease Inhibitor"/>
    <property type="match status" value="2"/>
</dbReference>
<reference evidence="7" key="1">
    <citation type="submission" date="2021-12" db="EMBL/GenBank/DDBJ databases">
        <title>Prjna785345.</title>
        <authorList>
            <person name="Rujirawat T."/>
            <person name="Krajaejun T."/>
        </authorList>
    </citation>
    <scope>NUCLEOTIDE SEQUENCE</scope>
    <source>
        <strain evidence="7">Pi057C3</strain>
    </source>
</reference>
<feature type="compositionally biased region" description="Acidic residues" evidence="6">
    <location>
        <begin position="472"/>
        <end position="483"/>
    </location>
</feature>
<evidence type="ECO:0000256" key="4">
    <source>
        <dbReference type="ARBA" id="ARBA00023069"/>
    </source>
</evidence>
<proteinExistence type="predicted"/>
<comment type="caution">
    <text evidence="7">The sequence shown here is derived from an EMBL/GenBank/DDBJ whole genome shotgun (WGS) entry which is preliminary data.</text>
</comment>
<evidence type="ECO:0000256" key="6">
    <source>
        <dbReference type="SAM" id="MobiDB-lite"/>
    </source>
</evidence>
<evidence type="ECO:0000313" key="7">
    <source>
        <dbReference type="EMBL" id="KAJ0408741.1"/>
    </source>
</evidence>
<gene>
    <name evidence="7" type="ORF">P43SY_001965</name>
</gene>
<dbReference type="Pfam" id="PF14580">
    <property type="entry name" value="LRR_9"/>
    <property type="match status" value="1"/>
</dbReference>